<comment type="caution">
    <text evidence="1">The sequence shown here is derived from an EMBL/GenBank/DDBJ whole genome shotgun (WGS) entry which is preliminary data.</text>
</comment>
<organism evidence="1 2">
    <name type="scientific">Pistacia integerrima</name>
    <dbReference type="NCBI Taxonomy" id="434235"/>
    <lineage>
        <taxon>Eukaryota</taxon>
        <taxon>Viridiplantae</taxon>
        <taxon>Streptophyta</taxon>
        <taxon>Embryophyta</taxon>
        <taxon>Tracheophyta</taxon>
        <taxon>Spermatophyta</taxon>
        <taxon>Magnoliopsida</taxon>
        <taxon>eudicotyledons</taxon>
        <taxon>Gunneridae</taxon>
        <taxon>Pentapetalae</taxon>
        <taxon>rosids</taxon>
        <taxon>malvids</taxon>
        <taxon>Sapindales</taxon>
        <taxon>Anacardiaceae</taxon>
        <taxon>Pistacia</taxon>
    </lineage>
</organism>
<evidence type="ECO:0000313" key="1">
    <source>
        <dbReference type="EMBL" id="KAJ0024367.1"/>
    </source>
</evidence>
<keyword evidence="2" id="KW-1185">Reference proteome</keyword>
<sequence>MHTPLINLPVFSPNSSSSPETLTLVVISLSTQRHTSSAMLRPVLAPPIRHRQRWQESWARLIAPLTLWIFTVSLRYGYYGDYRMVLGPSSSRLMKASSVFVKQVEVRDDDKKGVLIYGFSEKPELRLETNWSVSKFLIVGSYSRKGFSLWLNKGSRIHMRLDTQSTSLNQLQVVMIKGERKFQTLLPKLTSSSESFALTDTITGKVAEYTIEEDDRYYIGVLNTNPKSIIMPMSVNVTSKLYDLTKAKNFCSTLKGSCRLQLLFPNTHYVILTTPNNGDLDGWYIELSFVARVITYIAILGFIIMVIFLILKYLGACDVEEDNLGDTAIREISETDPIIPEKPVQYTYGTNEEDDDGGSSSSSSEDLYDAKLCVICYDDQRNCFFVPCGHCATCYDCAQRIMEEDSKMCPICRRLIHKLQGDGRLTEGAEISWQRKDKQTSLFKELRFGSRWVILVTSPSAAEECFTKNDIIFANRPHLLAGKHLGYDYTTLVWASYGHHWRNLRRIASIEILSSNRLQMFYGIRLDEVRLLCKRLFRGSKGEQYQTVNMKSMFFEMTLNVMMRMIAGKRYYGENIAELEEAKKFKEILTETFRLSGATNIVDFLPFLKWAGSNKVEKSLVILQRKRDKFMQDLIEEHRQIRNSFASPERSKTMIDVLLSLQENEPEYYTDKYYQRHDASSDTSAGTMEWALSNLLNNPKIILHAQEEIDTNVGQSRLIGESDIAKLPYLYSIMKETLRMYPVAPVLVPHESSEECSIGGFHVPGGTMLLVNIWAIQNDRNLWEEPSKFKPERFQGLKEERDKYMLLPFGAGRRGCPGEGLAMRIFGLALGTLIQCFEWKRVGEEMVDMSEGTGLTMPKAQPLFAMCRPRPATFTSSKPPLHRTLSKISNRYGPILLLHFGSRPVLVVSSPSATEECLTRNDVVFANRPQLLAGKYLGYDFASVSWAPLGNHWRNLRRISSLEILSAGRLQILSSIRVDEVKLLIRRLFSDENQTVEMKSVFFELTLNVMMRMIAGKRYYGDNVAGVEEAKKFKEIVEDTFRYGGASNMVDFLPVLSWFGIGGTEKKLKELHVKRDSFVQNLIEEYRTNAENGQSYDSDDSKRKTFIEVLLSLQEKEHHNYKDETIKSLMLALLAAGTDTSAATMEWAMSLLLNNPKILRKAQDEIDNHIGHDRLIAESDLSQLPYLHCIINETLRMSPAGPLLVPHESSEECMVGGFRVPRGTMLLVNLWAIHNDPRIWEDPAEFKPERFEGFQGVRDGFKLMPFGVSEDMVDMTEGTGLTLPKAQPLQAKCRPRPIMVNLISQI</sequence>
<evidence type="ECO:0000313" key="2">
    <source>
        <dbReference type="Proteomes" id="UP001163603"/>
    </source>
</evidence>
<name>A0ACC0XSD0_9ROSI</name>
<gene>
    <name evidence="1" type="ORF">Pint_08694</name>
</gene>
<reference evidence="2" key="1">
    <citation type="journal article" date="2023" name="G3 (Bethesda)">
        <title>Genome assembly and association tests identify interacting loci associated with vigor, precocity, and sex in interspecific pistachio rootstocks.</title>
        <authorList>
            <person name="Palmer W."/>
            <person name="Jacygrad E."/>
            <person name="Sagayaradj S."/>
            <person name="Cavanaugh K."/>
            <person name="Han R."/>
            <person name="Bertier L."/>
            <person name="Beede B."/>
            <person name="Kafkas S."/>
            <person name="Golino D."/>
            <person name="Preece J."/>
            <person name="Michelmore R."/>
        </authorList>
    </citation>
    <scope>NUCLEOTIDE SEQUENCE [LARGE SCALE GENOMIC DNA]</scope>
</reference>
<dbReference type="Proteomes" id="UP001163603">
    <property type="component" value="Chromosome 10"/>
</dbReference>
<protein>
    <submittedName>
        <fullName evidence="1">Uncharacterized protein</fullName>
    </submittedName>
</protein>
<proteinExistence type="predicted"/>
<accession>A0ACC0XSD0</accession>
<dbReference type="EMBL" id="CM047745">
    <property type="protein sequence ID" value="KAJ0024367.1"/>
    <property type="molecule type" value="Genomic_DNA"/>
</dbReference>